<dbReference type="AlphaFoldDB" id="A6G9S5"/>
<keyword evidence="2" id="KW-0238">DNA-binding</keyword>
<dbReference type="InterPro" id="IPR019888">
    <property type="entry name" value="Tscrpt_reg_AsnC-like"/>
</dbReference>
<evidence type="ECO:0000256" key="1">
    <source>
        <dbReference type="ARBA" id="ARBA00023015"/>
    </source>
</evidence>
<feature type="compositionally biased region" description="Basic residues" evidence="4">
    <location>
        <begin position="173"/>
        <end position="184"/>
    </location>
</feature>
<name>A6G9S5_9BACT</name>
<dbReference type="eggNOG" id="COG1522">
    <property type="taxonomic scope" value="Bacteria"/>
</dbReference>
<organism evidence="6 7">
    <name type="scientific">Plesiocystis pacifica SIR-1</name>
    <dbReference type="NCBI Taxonomy" id="391625"/>
    <lineage>
        <taxon>Bacteria</taxon>
        <taxon>Pseudomonadati</taxon>
        <taxon>Myxococcota</taxon>
        <taxon>Polyangia</taxon>
        <taxon>Nannocystales</taxon>
        <taxon>Nannocystaceae</taxon>
        <taxon>Plesiocystis</taxon>
    </lineage>
</organism>
<gene>
    <name evidence="6" type="ORF">PPSIR1_09825</name>
</gene>
<sequence length="184" mass="20449">MDSTKPALDRIDHRILAELQNNARLSNKELAAIVGLAPSSCLARVQKLVRDGVLAGFHAEVDPAAVGIGIQALVFVRMARHQPRDMQAYWDHLLELPEVLDLYYVAGSHDLVVHVGVRDVDHLRELVAEPISDFEHLGQIETSLIFQHHRSAVLPNYAPEPEPAKATRSGSKPPRKTRRKATEP</sequence>
<evidence type="ECO:0000259" key="5">
    <source>
        <dbReference type="PROSITE" id="PS50956"/>
    </source>
</evidence>
<dbReference type="SUPFAM" id="SSF46785">
    <property type="entry name" value="Winged helix' DNA-binding domain"/>
    <property type="match status" value="1"/>
</dbReference>
<dbReference type="OrthoDB" id="9800326at2"/>
<dbReference type="PANTHER" id="PTHR30154:SF54">
    <property type="entry name" value="POSSIBLE TRANSCRIPTIONAL REGULATORY PROTEIN (PROBABLY LRP_ASNC-FAMILY)"/>
    <property type="match status" value="1"/>
</dbReference>
<evidence type="ECO:0000256" key="4">
    <source>
        <dbReference type="SAM" id="MobiDB-lite"/>
    </source>
</evidence>
<dbReference type="GO" id="GO:0005829">
    <property type="term" value="C:cytosol"/>
    <property type="evidence" value="ECO:0007669"/>
    <property type="project" value="TreeGrafter"/>
</dbReference>
<keyword evidence="1" id="KW-0805">Transcription regulation</keyword>
<dbReference type="PROSITE" id="PS50956">
    <property type="entry name" value="HTH_ASNC_2"/>
    <property type="match status" value="1"/>
</dbReference>
<comment type="caution">
    <text evidence="6">The sequence shown here is derived from an EMBL/GenBank/DDBJ whole genome shotgun (WGS) entry which is preliminary data.</text>
</comment>
<dbReference type="InterPro" id="IPR036390">
    <property type="entry name" value="WH_DNA-bd_sf"/>
</dbReference>
<dbReference type="PRINTS" id="PR00033">
    <property type="entry name" value="HTHASNC"/>
</dbReference>
<dbReference type="Proteomes" id="UP000005801">
    <property type="component" value="Unassembled WGS sequence"/>
</dbReference>
<protein>
    <submittedName>
        <fullName evidence="6">Transcriptional regulator, AsnC family protein</fullName>
    </submittedName>
</protein>
<dbReference type="PANTHER" id="PTHR30154">
    <property type="entry name" value="LEUCINE-RESPONSIVE REGULATORY PROTEIN"/>
    <property type="match status" value="1"/>
</dbReference>
<dbReference type="GO" id="GO:0043200">
    <property type="term" value="P:response to amino acid"/>
    <property type="evidence" value="ECO:0007669"/>
    <property type="project" value="TreeGrafter"/>
</dbReference>
<evidence type="ECO:0000256" key="2">
    <source>
        <dbReference type="ARBA" id="ARBA00023125"/>
    </source>
</evidence>
<evidence type="ECO:0000256" key="3">
    <source>
        <dbReference type="ARBA" id="ARBA00023163"/>
    </source>
</evidence>
<evidence type="ECO:0000313" key="7">
    <source>
        <dbReference type="Proteomes" id="UP000005801"/>
    </source>
</evidence>
<dbReference type="SMART" id="SM00344">
    <property type="entry name" value="HTH_ASNC"/>
    <property type="match status" value="1"/>
</dbReference>
<dbReference type="InterPro" id="IPR000485">
    <property type="entry name" value="AsnC-type_HTH_dom"/>
</dbReference>
<feature type="region of interest" description="Disordered" evidence="4">
    <location>
        <begin position="156"/>
        <end position="184"/>
    </location>
</feature>
<feature type="domain" description="HTH asnC-type" evidence="5">
    <location>
        <begin position="8"/>
        <end position="69"/>
    </location>
</feature>
<dbReference type="InterPro" id="IPR036388">
    <property type="entry name" value="WH-like_DNA-bd_sf"/>
</dbReference>
<evidence type="ECO:0000313" key="6">
    <source>
        <dbReference type="EMBL" id="EDM77361.1"/>
    </source>
</evidence>
<dbReference type="Pfam" id="PF13412">
    <property type="entry name" value="HTH_24"/>
    <property type="match status" value="1"/>
</dbReference>
<dbReference type="SUPFAM" id="SSF54909">
    <property type="entry name" value="Dimeric alpha+beta barrel"/>
    <property type="match status" value="1"/>
</dbReference>
<dbReference type="Gene3D" id="3.30.70.920">
    <property type="match status" value="1"/>
</dbReference>
<dbReference type="InterPro" id="IPR019887">
    <property type="entry name" value="Tscrpt_reg_AsnC/Lrp_C"/>
</dbReference>
<dbReference type="GO" id="GO:0043565">
    <property type="term" value="F:sequence-specific DNA binding"/>
    <property type="evidence" value="ECO:0007669"/>
    <property type="project" value="InterPro"/>
</dbReference>
<dbReference type="RefSeq" id="WP_006973467.1">
    <property type="nucleotide sequence ID" value="NZ_ABCS01000047.1"/>
</dbReference>
<dbReference type="Pfam" id="PF01037">
    <property type="entry name" value="AsnC_trans_reg"/>
    <property type="match status" value="1"/>
</dbReference>
<dbReference type="Gene3D" id="1.10.10.10">
    <property type="entry name" value="Winged helix-like DNA-binding domain superfamily/Winged helix DNA-binding domain"/>
    <property type="match status" value="1"/>
</dbReference>
<accession>A6G9S5</accession>
<dbReference type="STRING" id="391625.PPSIR1_09825"/>
<keyword evidence="7" id="KW-1185">Reference proteome</keyword>
<reference evidence="6 7" key="1">
    <citation type="submission" date="2007-06" db="EMBL/GenBank/DDBJ databases">
        <authorList>
            <person name="Shimkets L."/>
            <person name="Ferriera S."/>
            <person name="Johnson J."/>
            <person name="Kravitz S."/>
            <person name="Beeson K."/>
            <person name="Sutton G."/>
            <person name="Rogers Y.-H."/>
            <person name="Friedman R."/>
            <person name="Frazier M."/>
            <person name="Venter J.C."/>
        </authorList>
    </citation>
    <scope>NUCLEOTIDE SEQUENCE [LARGE SCALE GENOMIC DNA]</scope>
    <source>
        <strain evidence="6 7">SIR-1</strain>
    </source>
</reference>
<keyword evidence="3" id="KW-0804">Transcription</keyword>
<proteinExistence type="predicted"/>
<dbReference type="EMBL" id="ABCS01000047">
    <property type="protein sequence ID" value="EDM77361.1"/>
    <property type="molecule type" value="Genomic_DNA"/>
</dbReference>
<dbReference type="InterPro" id="IPR011008">
    <property type="entry name" value="Dimeric_a/b-barrel"/>
</dbReference>